<feature type="signal peptide" evidence="1">
    <location>
        <begin position="1"/>
        <end position="21"/>
    </location>
</feature>
<dbReference type="OrthoDB" id="1680202at2"/>
<name>A0A2S6I6A3_9BACT</name>
<dbReference type="SUPFAM" id="SSF159501">
    <property type="entry name" value="EreA/ChaN-like"/>
    <property type="match status" value="1"/>
</dbReference>
<dbReference type="Proteomes" id="UP000237662">
    <property type="component" value="Unassembled WGS sequence"/>
</dbReference>
<evidence type="ECO:0000256" key="1">
    <source>
        <dbReference type="SAM" id="SignalP"/>
    </source>
</evidence>
<dbReference type="Gene3D" id="3.40.50.11550">
    <property type="match status" value="2"/>
</dbReference>
<dbReference type="AlphaFoldDB" id="A0A2S6I6A3"/>
<dbReference type="EMBL" id="PTJC01000006">
    <property type="protein sequence ID" value="PPK86683.1"/>
    <property type="molecule type" value="Genomic_DNA"/>
</dbReference>
<dbReference type="InterPro" id="IPR007314">
    <property type="entry name" value="Cofac_haem-bd_dom"/>
</dbReference>
<sequence length="285" mass="32597">MRLLFTWISLVLASVTLGAQANPRAFALYDSRGREVPFQYMVKQLRTADVILFGEYHNNPISHWMQLEIMKALGSYGLGMEMFETDEQDALSKFMADSLTVEELDHYTGGVWPNFHTDYLPILLRARADSVDVVATNVPREYAQMVFQRGFIYLKTLKASDQLSLPPIPPPYDPELPGYKAMRMPNQANPHAGENFPKAQAIKDATMAWQIVNHARPGRPFLHINGSYHSDNYEGIVWYLRQYKPQLKVVTISTLEQRDMSDLREDSEGTADFILLVPENMTKTY</sequence>
<feature type="domain" description="Haem-binding uptake Tiki superfamily ChaN" evidence="2">
    <location>
        <begin position="41"/>
        <end position="240"/>
    </location>
</feature>
<gene>
    <name evidence="3" type="ORF">CLV84_3619</name>
</gene>
<keyword evidence="1" id="KW-0732">Signal</keyword>
<accession>A0A2S6I6A3</accession>
<reference evidence="3 4" key="1">
    <citation type="submission" date="2018-02" db="EMBL/GenBank/DDBJ databases">
        <title>Genomic Encyclopedia of Archaeal and Bacterial Type Strains, Phase II (KMG-II): from individual species to whole genera.</title>
        <authorList>
            <person name="Goeker M."/>
        </authorList>
    </citation>
    <scope>NUCLEOTIDE SEQUENCE [LARGE SCALE GENOMIC DNA]</scope>
    <source>
        <strain evidence="3 4">DSM 29526</strain>
    </source>
</reference>
<feature type="chain" id="PRO_5015654601" evidence="1">
    <location>
        <begin position="22"/>
        <end position="285"/>
    </location>
</feature>
<organism evidence="3 4">
    <name type="scientific">Neolewinella xylanilytica</name>
    <dbReference type="NCBI Taxonomy" id="1514080"/>
    <lineage>
        <taxon>Bacteria</taxon>
        <taxon>Pseudomonadati</taxon>
        <taxon>Bacteroidota</taxon>
        <taxon>Saprospiria</taxon>
        <taxon>Saprospirales</taxon>
        <taxon>Lewinellaceae</taxon>
        <taxon>Neolewinella</taxon>
    </lineage>
</organism>
<proteinExistence type="predicted"/>
<keyword evidence="4" id="KW-1185">Reference proteome</keyword>
<comment type="caution">
    <text evidence="3">The sequence shown here is derived from an EMBL/GenBank/DDBJ whole genome shotgun (WGS) entry which is preliminary data.</text>
</comment>
<evidence type="ECO:0000313" key="3">
    <source>
        <dbReference type="EMBL" id="PPK86683.1"/>
    </source>
</evidence>
<protein>
    <submittedName>
        <fullName evidence="3">Putative iron-regulated protein</fullName>
    </submittedName>
</protein>
<dbReference type="CDD" id="cd14727">
    <property type="entry name" value="ChanN-like"/>
    <property type="match status" value="1"/>
</dbReference>
<dbReference type="Pfam" id="PF04187">
    <property type="entry name" value="Cofac_haem_bdg"/>
    <property type="match status" value="1"/>
</dbReference>
<evidence type="ECO:0000313" key="4">
    <source>
        <dbReference type="Proteomes" id="UP000237662"/>
    </source>
</evidence>
<evidence type="ECO:0000259" key="2">
    <source>
        <dbReference type="Pfam" id="PF04187"/>
    </source>
</evidence>